<sequence>IPLVATASLSSASLFHLMLVGVERVVAMKYSFQYESILKKKRLIVATVTCWLASIVHFAVRFTEKTGEQISGPALFILIATFMSVIFYCHISVYFVCRRHLKQIKSEQVSGEATAKFLSERKAWKTTTIVLGGLLLSFVPGLLRGIGNEFSFPLPTSVAHVTLSFIMLNSLFNPIIYCWRSKIIRHALMELLRKN</sequence>
<evidence type="ECO:0000256" key="6">
    <source>
        <dbReference type="ARBA" id="ARBA00023136"/>
    </source>
</evidence>
<dbReference type="Pfam" id="PF00001">
    <property type="entry name" value="7tm_1"/>
    <property type="match status" value="1"/>
</dbReference>
<dbReference type="InterPro" id="IPR050569">
    <property type="entry name" value="TAAR"/>
</dbReference>
<organism evidence="11 12">
    <name type="scientific">Porites evermanni</name>
    <dbReference type="NCBI Taxonomy" id="104178"/>
    <lineage>
        <taxon>Eukaryota</taxon>
        <taxon>Metazoa</taxon>
        <taxon>Cnidaria</taxon>
        <taxon>Anthozoa</taxon>
        <taxon>Hexacorallia</taxon>
        <taxon>Scleractinia</taxon>
        <taxon>Fungiina</taxon>
        <taxon>Poritidae</taxon>
        <taxon>Porites</taxon>
    </lineage>
</organism>
<keyword evidence="4 9" id="KW-1133">Transmembrane helix</keyword>
<dbReference type="CDD" id="cd00637">
    <property type="entry name" value="7tm_classA_rhodopsin-like"/>
    <property type="match status" value="1"/>
</dbReference>
<evidence type="ECO:0000256" key="3">
    <source>
        <dbReference type="ARBA" id="ARBA00022692"/>
    </source>
</evidence>
<keyword evidence="7" id="KW-0675">Receptor</keyword>
<keyword evidence="12" id="KW-1185">Reference proteome</keyword>
<protein>
    <recommendedName>
        <fullName evidence="10">G-protein coupled receptors family 1 profile domain-containing protein</fullName>
    </recommendedName>
</protein>
<keyword evidence="5" id="KW-0297">G-protein coupled receptor</keyword>
<dbReference type="SUPFAM" id="SSF81321">
    <property type="entry name" value="Family A G protein-coupled receptor-like"/>
    <property type="match status" value="1"/>
</dbReference>
<dbReference type="PANTHER" id="PTHR24249">
    <property type="entry name" value="HISTAMINE RECEPTOR-RELATED G-PROTEIN COUPLED RECEPTOR"/>
    <property type="match status" value="1"/>
</dbReference>
<evidence type="ECO:0000256" key="2">
    <source>
        <dbReference type="ARBA" id="ARBA00022475"/>
    </source>
</evidence>
<comment type="subcellular location">
    <subcellularLocation>
        <location evidence="1">Cell membrane</location>
        <topology evidence="1">Multi-pass membrane protein</topology>
    </subcellularLocation>
</comment>
<evidence type="ECO:0000313" key="11">
    <source>
        <dbReference type="EMBL" id="CAH3146044.1"/>
    </source>
</evidence>
<evidence type="ECO:0000256" key="8">
    <source>
        <dbReference type="ARBA" id="ARBA00023224"/>
    </source>
</evidence>
<dbReference type="PROSITE" id="PS50262">
    <property type="entry name" value="G_PROTEIN_RECEP_F1_2"/>
    <property type="match status" value="1"/>
</dbReference>
<feature type="non-terminal residue" evidence="11">
    <location>
        <position position="1"/>
    </location>
</feature>
<comment type="caution">
    <text evidence="11">The sequence shown here is derived from an EMBL/GenBank/DDBJ whole genome shotgun (WGS) entry which is preliminary data.</text>
</comment>
<feature type="transmembrane region" description="Helical" evidence="9">
    <location>
        <begin position="6"/>
        <end position="22"/>
    </location>
</feature>
<dbReference type="InterPro" id="IPR000276">
    <property type="entry name" value="GPCR_Rhodpsn"/>
</dbReference>
<keyword evidence="2" id="KW-1003">Cell membrane</keyword>
<evidence type="ECO:0000256" key="5">
    <source>
        <dbReference type="ARBA" id="ARBA00023040"/>
    </source>
</evidence>
<reference evidence="11 12" key="1">
    <citation type="submission" date="2022-05" db="EMBL/GenBank/DDBJ databases">
        <authorList>
            <consortium name="Genoscope - CEA"/>
            <person name="William W."/>
        </authorList>
    </citation>
    <scope>NUCLEOTIDE SEQUENCE [LARGE SCALE GENOMIC DNA]</scope>
</reference>
<keyword evidence="8" id="KW-0807">Transducer</keyword>
<feature type="transmembrane region" description="Helical" evidence="9">
    <location>
        <begin position="43"/>
        <end position="62"/>
    </location>
</feature>
<keyword evidence="6 9" id="KW-0472">Membrane</keyword>
<feature type="domain" description="G-protein coupled receptors family 1 profile" evidence="10">
    <location>
        <begin position="1"/>
        <end position="177"/>
    </location>
</feature>
<dbReference type="EMBL" id="CALNXI010000904">
    <property type="protein sequence ID" value="CAH3146044.1"/>
    <property type="molecule type" value="Genomic_DNA"/>
</dbReference>
<evidence type="ECO:0000256" key="4">
    <source>
        <dbReference type="ARBA" id="ARBA00022989"/>
    </source>
</evidence>
<evidence type="ECO:0000313" key="12">
    <source>
        <dbReference type="Proteomes" id="UP001159427"/>
    </source>
</evidence>
<evidence type="ECO:0000256" key="1">
    <source>
        <dbReference type="ARBA" id="ARBA00004651"/>
    </source>
</evidence>
<gene>
    <name evidence="11" type="ORF">PEVE_00043834</name>
</gene>
<evidence type="ECO:0000259" key="10">
    <source>
        <dbReference type="PROSITE" id="PS50262"/>
    </source>
</evidence>
<name>A0ABN8PKY6_9CNID</name>
<feature type="transmembrane region" description="Helical" evidence="9">
    <location>
        <begin position="126"/>
        <end position="146"/>
    </location>
</feature>
<dbReference type="InterPro" id="IPR017452">
    <property type="entry name" value="GPCR_Rhodpsn_7TM"/>
</dbReference>
<dbReference type="Proteomes" id="UP001159427">
    <property type="component" value="Unassembled WGS sequence"/>
</dbReference>
<evidence type="ECO:0000256" key="9">
    <source>
        <dbReference type="SAM" id="Phobius"/>
    </source>
</evidence>
<keyword evidence="3 9" id="KW-0812">Transmembrane</keyword>
<feature type="transmembrane region" description="Helical" evidence="9">
    <location>
        <begin position="74"/>
        <end position="97"/>
    </location>
</feature>
<proteinExistence type="predicted"/>
<dbReference type="Gene3D" id="1.20.1070.10">
    <property type="entry name" value="Rhodopsin 7-helix transmembrane proteins"/>
    <property type="match status" value="1"/>
</dbReference>
<dbReference type="PRINTS" id="PR00237">
    <property type="entry name" value="GPCRRHODOPSN"/>
</dbReference>
<accession>A0ABN8PKY6</accession>
<feature type="transmembrane region" description="Helical" evidence="9">
    <location>
        <begin position="158"/>
        <end position="179"/>
    </location>
</feature>
<evidence type="ECO:0000256" key="7">
    <source>
        <dbReference type="ARBA" id="ARBA00023170"/>
    </source>
</evidence>